<keyword evidence="1" id="KW-1133">Transmembrane helix</keyword>
<keyword evidence="1" id="KW-0812">Transmembrane</keyword>
<reference evidence="2 3" key="1">
    <citation type="submission" date="2018-11" db="EMBL/GenBank/DDBJ databases">
        <title>Genome sequencing and assembly of Clostridium tagluense strain A121.</title>
        <authorList>
            <person name="Murakami T."/>
            <person name="Segawa T."/>
            <person name="Shcherbakova V.A."/>
            <person name="Mori H."/>
            <person name="Yoshimura Y."/>
        </authorList>
    </citation>
    <scope>NUCLEOTIDE SEQUENCE [LARGE SCALE GENOMIC DNA]</scope>
    <source>
        <strain evidence="2 3">A121</strain>
    </source>
</reference>
<accession>A0A401URH5</accession>
<dbReference type="AlphaFoldDB" id="A0A401URH5"/>
<proteinExistence type="predicted"/>
<sequence>MAIICICIYIMNNMIDLVIPILFLLSALSFISKWYKNRNKTDINLLLYDKNKYEIVNEKNF</sequence>
<name>A0A401URH5_9CLOT</name>
<protein>
    <submittedName>
        <fullName evidence="2">Uncharacterized protein</fullName>
    </submittedName>
</protein>
<dbReference type="EMBL" id="BHYK01000027">
    <property type="protein sequence ID" value="GCD12135.1"/>
    <property type="molecule type" value="Genomic_DNA"/>
</dbReference>
<keyword evidence="3" id="KW-1185">Reference proteome</keyword>
<dbReference type="Proteomes" id="UP000287872">
    <property type="component" value="Unassembled WGS sequence"/>
</dbReference>
<evidence type="ECO:0000256" key="1">
    <source>
        <dbReference type="SAM" id="Phobius"/>
    </source>
</evidence>
<gene>
    <name evidence="2" type="ORF">Ctaglu_37580</name>
</gene>
<evidence type="ECO:0000313" key="2">
    <source>
        <dbReference type="EMBL" id="GCD12135.1"/>
    </source>
</evidence>
<keyword evidence="1" id="KW-0472">Membrane</keyword>
<organism evidence="2 3">
    <name type="scientific">Clostridium tagluense</name>
    <dbReference type="NCBI Taxonomy" id="360422"/>
    <lineage>
        <taxon>Bacteria</taxon>
        <taxon>Bacillati</taxon>
        <taxon>Bacillota</taxon>
        <taxon>Clostridia</taxon>
        <taxon>Eubacteriales</taxon>
        <taxon>Clostridiaceae</taxon>
        <taxon>Clostridium</taxon>
    </lineage>
</organism>
<feature type="transmembrane region" description="Helical" evidence="1">
    <location>
        <begin position="17"/>
        <end position="35"/>
    </location>
</feature>
<evidence type="ECO:0000313" key="3">
    <source>
        <dbReference type="Proteomes" id="UP000287872"/>
    </source>
</evidence>
<comment type="caution">
    <text evidence="2">The sequence shown here is derived from an EMBL/GenBank/DDBJ whole genome shotgun (WGS) entry which is preliminary data.</text>
</comment>